<feature type="compositionally biased region" description="Low complexity" evidence="1">
    <location>
        <begin position="35"/>
        <end position="47"/>
    </location>
</feature>
<keyword evidence="3" id="KW-1185">Reference proteome</keyword>
<name>I0YYE8_COCSC</name>
<reference evidence="2 3" key="1">
    <citation type="journal article" date="2012" name="Genome Biol.">
        <title>The genome of the polar eukaryotic microalga coccomyxa subellipsoidea reveals traits of cold adaptation.</title>
        <authorList>
            <person name="Blanc G."/>
            <person name="Agarkova I."/>
            <person name="Grimwood J."/>
            <person name="Kuo A."/>
            <person name="Brueggeman A."/>
            <person name="Dunigan D."/>
            <person name="Gurnon J."/>
            <person name="Ladunga I."/>
            <person name="Lindquist E."/>
            <person name="Lucas S."/>
            <person name="Pangilinan J."/>
            <person name="Proschold T."/>
            <person name="Salamov A."/>
            <person name="Schmutz J."/>
            <person name="Weeks D."/>
            <person name="Yamada T."/>
            <person name="Claverie J.M."/>
            <person name="Grigoriev I."/>
            <person name="Van Etten J."/>
            <person name="Lomsadze A."/>
            <person name="Borodovsky M."/>
        </authorList>
    </citation>
    <scope>NUCLEOTIDE SEQUENCE [LARGE SCALE GENOMIC DNA]</scope>
    <source>
        <strain evidence="2 3">C-169</strain>
    </source>
</reference>
<feature type="region of interest" description="Disordered" evidence="1">
    <location>
        <begin position="1"/>
        <end position="97"/>
    </location>
</feature>
<dbReference type="RefSeq" id="XP_005647961.1">
    <property type="nucleotide sequence ID" value="XM_005647904.1"/>
</dbReference>
<dbReference type="KEGG" id="csl:COCSUDRAFT_62952"/>
<organism evidence="2 3">
    <name type="scientific">Coccomyxa subellipsoidea (strain C-169)</name>
    <name type="common">Green microalga</name>
    <dbReference type="NCBI Taxonomy" id="574566"/>
    <lineage>
        <taxon>Eukaryota</taxon>
        <taxon>Viridiplantae</taxon>
        <taxon>Chlorophyta</taxon>
        <taxon>core chlorophytes</taxon>
        <taxon>Trebouxiophyceae</taxon>
        <taxon>Trebouxiophyceae incertae sedis</taxon>
        <taxon>Coccomyxaceae</taxon>
        <taxon>Coccomyxa</taxon>
        <taxon>Coccomyxa subellipsoidea</taxon>
    </lineage>
</organism>
<sequence>MKPKQYSLPAKQQRPRSKRKAADSAVRDAYIANKTQPSPTSSTSSQSEQIIVESTPAKPRQSLRVRRSSTTPTSAPKTPPKGPNNLRSRPQTPQSTILTRSRRAFQQEEPVTPIESSQSNALEAAAVLGDLCCTNKPTLTALQPRFSPPAFPDFFYGTVDFLALTLKRRILDAHMREWFASFGCWYDLPDMCLPVKKRRLYRQVSPAASQSE</sequence>
<protein>
    <submittedName>
        <fullName evidence="2">Uncharacterized protein</fullName>
    </submittedName>
</protein>
<dbReference type="EMBL" id="AGSI01000007">
    <property type="protein sequence ID" value="EIE23417.1"/>
    <property type="molecule type" value="Genomic_DNA"/>
</dbReference>
<evidence type="ECO:0000313" key="2">
    <source>
        <dbReference type="EMBL" id="EIE23417.1"/>
    </source>
</evidence>
<dbReference type="AlphaFoldDB" id="I0YYE8"/>
<dbReference type="Proteomes" id="UP000007264">
    <property type="component" value="Unassembled WGS sequence"/>
</dbReference>
<gene>
    <name evidence="2" type="ORF">COCSUDRAFT_62952</name>
</gene>
<accession>I0YYE8</accession>
<dbReference type="GeneID" id="17041409"/>
<dbReference type="OrthoDB" id="10650153at2759"/>
<evidence type="ECO:0000256" key="1">
    <source>
        <dbReference type="SAM" id="MobiDB-lite"/>
    </source>
</evidence>
<proteinExistence type="predicted"/>
<evidence type="ECO:0000313" key="3">
    <source>
        <dbReference type="Proteomes" id="UP000007264"/>
    </source>
</evidence>
<comment type="caution">
    <text evidence="2">The sequence shown here is derived from an EMBL/GenBank/DDBJ whole genome shotgun (WGS) entry which is preliminary data.</text>
</comment>
<feature type="compositionally biased region" description="Polar residues" evidence="1">
    <location>
        <begin position="85"/>
        <end position="97"/>
    </location>
</feature>